<feature type="transmembrane region" description="Helical" evidence="11">
    <location>
        <begin position="64"/>
        <end position="90"/>
    </location>
</feature>
<organism evidence="13 14">
    <name type="scientific">Fimbriiglobus ruber</name>
    <dbReference type="NCBI Taxonomy" id="1908690"/>
    <lineage>
        <taxon>Bacteria</taxon>
        <taxon>Pseudomonadati</taxon>
        <taxon>Planctomycetota</taxon>
        <taxon>Planctomycetia</taxon>
        <taxon>Gemmatales</taxon>
        <taxon>Gemmataceae</taxon>
        <taxon>Fimbriiglobus</taxon>
    </lineage>
</organism>
<evidence type="ECO:0000256" key="11">
    <source>
        <dbReference type="RuleBase" id="RU361157"/>
    </source>
</evidence>
<feature type="transmembrane region" description="Helical" evidence="11">
    <location>
        <begin position="111"/>
        <end position="132"/>
    </location>
</feature>
<evidence type="ECO:0000256" key="4">
    <source>
        <dbReference type="ARBA" id="ARBA00022475"/>
    </source>
</evidence>
<evidence type="ECO:0000259" key="12">
    <source>
        <dbReference type="PROSITE" id="PS51012"/>
    </source>
</evidence>
<keyword evidence="3 11" id="KW-0813">Transport</keyword>
<dbReference type="OrthoDB" id="9794365at2"/>
<feature type="transmembrane region" description="Helical" evidence="11">
    <location>
        <begin position="30"/>
        <end position="52"/>
    </location>
</feature>
<evidence type="ECO:0000256" key="5">
    <source>
        <dbReference type="ARBA" id="ARBA00022597"/>
    </source>
</evidence>
<sequence>MLQHLKAVWLFRHFWLSLVKMDLRSRYRRSVLGIGWSVMHPVLMSVVLVVGFGHVMMANKYLEYGAYLLCGLCVWDFIRGSVVGGCTSLISNEAYIRQCPLPYGIYTLRTVLGTGVHFLITLTVVVVLTAFLTGTANSFLGLRFVLPTLPFVFLFCWGAATVMAFITPYFHDMKHLIEVAAQFFFFVTPIMLPFKGLPPWLQEFEQYNPVHIYLELIRAPLLSGEAPSLALYGQGITLGVVVAGLGACMIAWLQKKIIFEL</sequence>
<dbReference type="Pfam" id="PF01061">
    <property type="entry name" value="ABC2_membrane"/>
    <property type="match status" value="1"/>
</dbReference>
<dbReference type="InterPro" id="IPR013525">
    <property type="entry name" value="ABC2_TM"/>
</dbReference>
<dbReference type="PIRSF" id="PIRSF006648">
    <property type="entry name" value="DrrB"/>
    <property type="match status" value="1"/>
</dbReference>
<dbReference type="PROSITE" id="PS51012">
    <property type="entry name" value="ABC_TM2"/>
    <property type="match status" value="1"/>
</dbReference>
<name>A0A225E4Q3_9BACT</name>
<dbReference type="PANTHER" id="PTHR30413">
    <property type="entry name" value="INNER MEMBRANE TRANSPORT PERMEASE"/>
    <property type="match status" value="1"/>
</dbReference>
<evidence type="ECO:0000256" key="9">
    <source>
        <dbReference type="ARBA" id="ARBA00023047"/>
    </source>
</evidence>
<keyword evidence="7" id="KW-0972">Capsule biogenesis/degradation</keyword>
<evidence type="ECO:0000256" key="10">
    <source>
        <dbReference type="ARBA" id="ARBA00023136"/>
    </source>
</evidence>
<dbReference type="Proteomes" id="UP000214646">
    <property type="component" value="Unassembled WGS sequence"/>
</dbReference>
<dbReference type="InterPro" id="IPR000412">
    <property type="entry name" value="ABC_2_transport"/>
</dbReference>
<comment type="caution">
    <text evidence="13">The sequence shown here is derived from an EMBL/GenBank/DDBJ whole genome shotgun (WGS) entry which is preliminary data.</text>
</comment>
<proteinExistence type="inferred from homology"/>
<dbReference type="GO" id="GO:0015920">
    <property type="term" value="P:lipopolysaccharide transport"/>
    <property type="evidence" value="ECO:0007669"/>
    <property type="project" value="TreeGrafter"/>
</dbReference>
<keyword evidence="4 11" id="KW-1003">Cell membrane</keyword>
<evidence type="ECO:0000256" key="3">
    <source>
        <dbReference type="ARBA" id="ARBA00022448"/>
    </source>
</evidence>
<evidence type="ECO:0000256" key="2">
    <source>
        <dbReference type="ARBA" id="ARBA00007783"/>
    </source>
</evidence>
<gene>
    <name evidence="13" type="ORF">FRUB_02401</name>
</gene>
<keyword evidence="6 11" id="KW-0812">Transmembrane</keyword>
<feature type="transmembrane region" description="Helical" evidence="11">
    <location>
        <begin position="144"/>
        <end position="169"/>
    </location>
</feature>
<evidence type="ECO:0000256" key="1">
    <source>
        <dbReference type="ARBA" id="ARBA00004651"/>
    </source>
</evidence>
<evidence type="ECO:0000313" key="14">
    <source>
        <dbReference type="Proteomes" id="UP000214646"/>
    </source>
</evidence>
<evidence type="ECO:0000256" key="8">
    <source>
        <dbReference type="ARBA" id="ARBA00022989"/>
    </source>
</evidence>
<comment type="subcellular location">
    <subcellularLocation>
        <location evidence="1 11">Cell membrane</location>
        <topology evidence="1 11">Multi-pass membrane protein</topology>
    </subcellularLocation>
</comment>
<feature type="transmembrane region" description="Helical" evidence="11">
    <location>
        <begin position="231"/>
        <end position="253"/>
    </location>
</feature>
<keyword evidence="9" id="KW-0625">Polysaccharide transport</keyword>
<keyword evidence="14" id="KW-1185">Reference proteome</keyword>
<protein>
    <recommendedName>
        <fullName evidence="11">Transport permease protein</fullName>
    </recommendedName>
</protein>
<keyword evidence="10 11" id="KW-0472">Membrane</keyword>
<keyword evidence="8 11" id="KW-1133">Transmembrane helix</keyword>
<evidence type="ECO:0000256" key="6">
    <source>
        <dbReference type="ARBA" id="ARBA00022692"/>
    </source>
</evidence>
<dbReference type="PANTHER" id="PTHR30413:SF10">
    <property type="entry name" value="CAPSULE POLYSACCHARIDE EXPORT INNER-MEMBRANE PROTEIN CTRC"/>
    <property type="match status" value="1"/>
</dbReference>
<dbReference type="InterPro" id="IPR047817">
    <property type="entry name" value="ABC2_TM_bact-type"/>
</dbReference>
<feature type="domain" description="ABC transmembrane type-2" evidence="12">
    <location>
        <begin position="32"/>
        <end position="253"/>
    </location>
</feature>
<dbReference type="EMBL" id="NIDE01000003">
    <property type="protein sequence ID" value="OWK44469.1"/>
    <property type="molecule type" value="Genomic_DNA"/>
</dbReference>
<accession>A0A225E4Q3</accession>
<dbReference type="AlphaFoldDB" id="A0A225E4Q3"/>
<dbReference type="GO" id="GO:0015774">
    <property type="term" value="P:polysaccharide transport"/>
    <property type="evidence" value="ECO:0007669"/>
    <property type="project" value="UniProtKB-KW"/>
</dbReference>
<dbReference type="RefSeq" id="WP_088253732.1">
    <property type="nucleotide sequence ID" value="NZ_NIDE01000003.1"/>
</dbReference>
<dbReference type="GO" id="GO:0140359">
    <property type="term" value="F:ABC-type transporter activity"/>
    <property type="evidence" value="ECO:0007669"/>
    <property type="project" value="InterPro"/>
</dbReference>
<reference evidence="14" key="1">
    <citation type="submission" date="2017-06" db="EMBL/GenBank/DDBJ databases">
        <title>Genome analysis of Fimbriiglobus ruber SP5, the first member of the order Planctomycetales with confirmed chitinolytic capability.</title>
        <authorList>
            <person name="Ravin N.V."/>
            <person name="Rakitin A.L."/>
            <person name="Ivanova A.A."/>
            <person name="Beletsky A.V."/>
            <person name="Kulichevskaya I.S."/>
            <person name="Mardanov A.V."/>
            <person name="Dedysh S.N."/>
        </authorList>
    </citation>
    <scope>NUCLEOTIDE SEQUENCE [LARGE SCALE GENOMIC DNA]</scope>
    <source>
        <strain evidence="14">SP5</strain>
    </source>
</reference>
<comment type="similarity">
    <text evidence="2 11">Belongs to the ABC-2 integral membrane protein family.</text>
</comment>
<evidence type="ECO:0000313" key="13">
    <source>
        <dbReference type="EMBL" id="OWK44469.1"/>
    </source>
</evidence>
<feature type="transmembrane region" description="Helical" evidence="11">
    <location>
        <begin position="176"/>
        <end position="194"/>
    </location>
</feature>
<dbReference type="GO" id="GO:0043190">
    <property type="term" value="C:ATP-binding cassette (ABC) transporter complex"/>
    <property type="evidence" value="ECO:0007669"/>
    <property type="project" value="InterPro"/>
</dbReference>
<keyword evidence="5" id="KW-0762">Sugar transport</keyword>
<evidence type="ECO:0000256" key="7">
    <source>
        <dbReference type="ARBA" id="ARBA00022903"/>
    </source>
</evidence>